<proteinExistence type="predicted"/>
<organism evidence="2 3">
    <name type="scientific">Thlaspi arvense</name>
    <name type="common">Field penny-cress</name>
    <dbReference type="NCBI Taxonomy" id="13288"/>
    <lineage>
        <taxon>Eukaryota</taxon>
        <taxon>Viridiplantae</taxon>
        <taxon>Streptophyta</taxon>
        <taxon>Embryophyta</taxon>
        <taxon>Tracheophyta</taxon>
        <taxon>Spermatophyta</taxon>
        <taxon>Magnoliopsida</taxon>
        <taxon>eudicotyledons</taxon>
        <taxon>Gunneridae</taxon>
        <taxon>Pentapetalae</taxon>
        <taxon>rosids</taxon>
        <taxon>malvids</taxon>
        <taxon>Brassicales</taxon>
        <taxon>Brassicaceae</taxon>
        <taxon>Thlaspideae</taxon>
        <taxon>Thlaspi</taxon>
    </lineage>
</organism>
<evidence type="ECO:0000313" key="2">
    <source>
        <dbReference type="EMBL" id="CAH2045502.1"/>
    </source>
</evidence>
<protein>
    <recommendedName>
        <fullName evidence="1">Reverse transcriptase zinc-binding domain-containing protein</fullName>
    </recommendedName>
</protein>
<dbReference type="Pfam" id="PF13966">
    <property type="entry name" value="zf-RVT"/>
    <property type="match status" value="1"/>
</dbReference>
<dbReference type="EMBL" id="OU466858">
    <property type="protein sequence ID" value="CAH2045502.1"/>
    <property type="molecule type" value="Genomic_DNA"/>
</dbReference>
<name>A0AAU9RMT7_THLAR</name>
<reference evidence="2 3" key="1">
    <citation type="submission" date="2022-03" db="EMBL/GenBank/DDBJ databases">
        <authorList>
            <person name="Nunn A."/>
            <person name="Chopra R."/>
            <person name="Nunn A."/>
            <person name="Contreras Garrido A."/>
        </authorList>
    </citation>
    <scope>NUCLEOTIDE SEQUENCE [LARGE SCALE GENOMIC DNA]</scope>
</reference>
<dbReference type="InterPro" id="IPR026960">
    <property type="entry name" value="RVT-Znf"/>
</dbReference>
<feature type="domain" description="Reverse transcriptase zinc-binding" evidence="1">
    <location>
        <begin position="12"/>
        <end position="81"/>
    </location>
</feature>
<sequence length="181" mass="21306">METNKEIKLFVSKKVSWHEAVWFKGHIPKYAFNFWVANKCRLPLCTRLLKWGIGSSDACCMCNLHEETRDHLFLQCEVSIQVLKLLLTRLGEPSKTFASWPHFIDWILGPSPHTPKIIKLLASQTVIYFLWKERNLRLHENVSSTLNLIFRLFDRSIREAIHTQNRTQSTDLLSSWFRHAN</sequence>
<evidence type="ECO:0000313" key="3">
    <source>
        <dbReference type="Proteomes" id="UP000836841"/>
    </source>
</evidence>
<keyword evidence="3" id="KW-1185">Reference proteome</keyword>
<dbReference type="AlphaFoldDB" id="A0AAU9RMT7"/>
<evidence type="ECO:0000259" key="1">
    <source>
        <dbReference type="Pfam" id="PF13966"/>
    </source>
</evidence>
<gene>
    <name evidence="2" type="ORF">TAV2_LOCUS5251</name>
</gene>
<dbReference type="Proteomes" id="UP000836841">
    <property type="component" value="Chromosome 2"/>
</dbReference>
<accession>A0AAU9RMT7</accession>